<keyword evidence="3 6" id="KW-0805">Transcription regulation</keyword>
<evidence type="ECO:0000313" key="9">
    <source>
        <dbReference type="Proteomes" id="UP000001396"/>
    </source>
</evidence>
<evidence type="ECO:0000256" key="6">
    <source>
        <dbReference type="RuleBase" id="RU364143"/>
    </source>
</evidence>
<organism evidence="8 9">
    <name type="scientific">Heterostelium pallidum (strain ATCC 26659 / Pp 5 / PN500)</name>
    <name type="common">Cellular slime mold</name>
    <name type="synonym">Polysphondylium pallidum</name>
    <dbReference type="NCBI Taxonomy" id="670386"/>
    <lineage>
        <taxon>Eukaryota</taxon>
        <taxon>Amoebozoa</taxon>
        <taxon>Evosea</taxon>
        <taxon>Eumycetozoa</taxon>
        <taxon>Dictyostelia</taxon>
        <taxon>Acytosteliales</taxon>
        <taxon>Acytosteliaceae</taxon>
        <taxon>Heterostelium</taxon>
    </lineage>
</organism>
<dbReference type="InParanoid" id="D3AXU0"/>
<dbReference type="STRING" id="670386.D3AXU0"/>
<dbReference type="PANTHER" id="PTHR13104">
    <property type="entry name" value="MED-6-RELATED"/>
    <property type="match status" value="1"/>
</dbReference>
<feature type="region of interest" description="Disordered" evidence="7">
    <location>
        <begin position="207"/>
        <end position="232"/>
    </location>
</feature>
<dbReference type="RefSeq" id="XP_020437873.1">
    <property type="nucleotide sequence ID" value="XM_020572015.1"/>
</dbReference>
<keyword evidence="9" id="KW-1185">Reference proteome</keyword>
<dbReference type="Gene3D" id="3.10.450.580">
    <property type="entry name" value="Mediator complex, subunit Med6"/>
    <property type="match status" value="1"/>
</dbReference>
<comment type="subcellular location">
    <subcellularLocation>
        <location evidence="1 6">Nucleus</location>
    </subcellularLocation>
</comment>
<evidence type="ECO:0000256" key="5">
    <source>
        <dbReference type="ARBA" id="ARBA00023242"/>
    </source>
</evidence>
<keyword evidence="5 6" id="KW-0539">Nucleus</keyword>
<dbReference type="Pfam" id="PF04934">
    <property type="entry name" value="Med6"/>
    <property type="match status" value="1"/>
</dbReference>
<dbReference type="GeneID" id="31356527"/>
<comment type="function">
    <text evidence="6">Component of the Mediator complex, a coactivator involved in the regulated transcription of nearly all RNA polymerase II-dependent genes. Mediator functions as a bridge to convey information from gene-specific regulatory proteins to the basal RNA polymerase II transcription machinery. Mediator is recruited to promoters by direct interactions with regulatory proteins and serves as a scaffold for the assembly of a functional preinitiation complex with RNA polymerase II and the general transcription factors.</text>
</comment>
<protein>
    <recommendedName>
        <fullName evidence="6">Mediator of RNA polymerase II transcription subunit 6</fullName>
    </recommendedName>
    <alternativeName>
        <fullName evidence="6">Mediator complex subunit 6</fullName>
    </alternativeName>
</protein>
<gene>
    <name evidence="8" type="primary">med6</name>
    <name evidence="6" type="synonym">MED6</name>
    <name evidence="8" type="ORF">PPL_00997</name>
</gene>
<dbReference type="GO" id="GO:0003712">
    <property type="term" value="F:transcription coregulator activity"/>
    <property type="evidence" value="ECO:0007669"/>
    <property type="project" value="InterPro"/>
</dbReference>
<keyword evidence="4 6" id="KW-0804">Transcription</keyword>
<evidence type="ECO:0000313" key="8">
    <source>
        <dbReference type="EMBL" id="EFA85767.1"/>
    </source>
</evidence>
<sequence>MNINSPIFDNNGLVKIDEEQDLTQIMWRDQVWLSQFPLNKMTILNYFSLSQFYDKQCNNEILKMQRLDPSALKTMVGLEYEVVVDKEPLLFIIAKQNRLTANDAITQTLYYVINGSIYQSPDIKNVLESRMIQSLFHLINAFEKILSTVNWDIVKGYQINLDGSQMNQQEKSKLVAFTRKQIEDTKRFDSLINTLLQKFPPIMKPVEQQPQVQNQLQSQIPPLQLQQQPQPI</sequence>
<evidence type="ECO:0000256" key="2">
    <source>
        <dbReference type="ARBA" id="ARBA00007526"/>
    </source>
</evidence>
<proteinExistence type="inferred from homology"/>
<accession>D3AXU0</accession>
<comment type="similarity">
    <text evidence="2 6">Belongs to the Mediator complex subunit 6 family.</text>
</comment>
<dbReference type="Proteomes" id="UP000001396">
    <property type="component" value="Unassembled WGS sequence"/>
</dbReference>
<keyword evidence="6" id="KW-0010">Activator</keyword>
<dbReference type="EMBL" id="ADBJ01000004">
    <property type="protein sequence ID" value="EFA85767.1"/>
    <property type="molecule type" value="Genomic_DNA"/>
</dbReference>
<evidence type="ECO:0000256" key="4">
    <source>
        <dbReference type="ARBA" id="ARBA00023163"/>
    </source>
</evidence>
<dbReference type="FunCoup" id="D3AXU0">
    <property type="interactions" value="586"/>
</dbReference>
<reference evidence="8 9" key="1">
    <citation type="journal article" date="2011" name="Genome Res.">
        <title>Phylogeny-wide analysis of social amoeba genomes highlights ancient origins for complex intercellular communication.</title>
        <authorList>
            <person name="Heidel A.J."/>
            <person name="Lawal H.M."/>
            <person name="Felder M."/>
            <person name="Schilde C."/>
            <person name="Helps N.R."/>
            <person name="Tunggal B."/>
            <person name="Rivero F."/>
            <person name="John U."/>
            <person name="Schleicher M."/>
            <person name="Eichinger L."/>
            <person name="Platzer M."/>
            <person name="Noegel A.A."/>
            <person name="Schaap P."/>
            <person name="Gloeckner G."/>
        </authorList>
    </citation>
    <scope>NUCLEOTIDE SEQUENCE [LARGE SCALE GENOMIC DNA]</scope>
    <source>
        <strain evidence="9">ATCC 26659 / Pp 5 / PN500</strain>
    </source>
</reference>
<dbReference type="GO" id="GO:0016592">
    <property type="term" value="C:mediator complex"/>
    <property type="evidence" value="ECO:0007669"/>
    <property type="project" value="InterPro"/>
</dbReference>
<dbReference type="GO" id="GO:0006357">
    <property type="term" value="P:regulation of transcription by RNA polymerase II"/>
    <property type="evidence" value="ECO:0007669"/>
    <property type="project" value="InterPro"/>
</dbReference>
<evidence type="ECO:0000256" key="3">
    <source>
        <dbReference type="ARBA" id="ARBA00023015"/>
    </source>
</evidence>
<comment type="caution">
    <text evidence="8">The sequence shown here is derived from an EMBL/GenBank/DDBJ whole genome shotgun (WGS) entry which is preliminary data.</text>
</comment>
<dbReference type="InterPro" id="IPR007018">
    <property type="entry name" value="Mediator_Med6"/>
</dbReference>
<comment type="subunit">
    <text evidence="6">Component of the Mediator complex.</text>
</comment>
<dbReference type="InterPro" id="IPR038566">
    <property type="entry name" value="Mediator_Med6_sf"/>
</dbReference>
<evidence type="ECO:0000256" key="7">
    <source>
        <dbReference type="SAM" id="MobiDB-lite"/>
    </source>
</evidence>
<dbReference type="OMA" id="KKDMKPP"/>
<dbReference type="AlphaFoldDB" id="D3AXU0"/>
<evidence type="ECO:0000256" key="1">
    <source>
        <dbReference type="ARBA" id="ARBA00004123"/>
    </source>
</evidence>
<name>D3AXU0_HETP5</name>